<evidence type="ECO:0000313" key="2">
    <source>
        <dbReference type="Proteomes" id="UP000031532"/>
    </source>
</evidence>
<sequence>MIANNIKSELFVELSEDQQQLVAGGGSSGDVLKDKLATHFKANETITNLEVAQESTPKGSTNLQSFKHDTMDVNTAAYKDFFAKLS</sequence>
<dbReference type="AlphaFoldDB" id="A0A9X5I571"/>
<protein>
    <submittedName>
        <fullName evidence="1">Uncharacterized protein</fullName>
    </submittedName>
</protein>
<comment type="caution">
    <text evidence="1">The sequence shown here is derived from an EMBL/GenBank/DDBJ whole genome shotgun (WGS) entry which is preliminary data.</text>
</comment>
<dbReference type="Proteomes" id="UP000031532">
    <property type="component" value="Unassembled WGS sequence"/>
</dbReference>
<dbReference type="EMBL" id="JTJC03000004">
    <property type="protein sequence ID" value="NHC36388.1"/>
    <property type="molecule type" value="Genomic_DNA"/>
</dbReference>
<keyword evidence="2" id="KW-1185">Reference proteome</keyword>
<organism evidence="1 2">
    <name type="scientific">Scytonema millei VB511283</name>
    <dbReference type="NCBI Taxonomy" id="1245923"/>
    <lineage>
        <taxon>Bacteria</taxon>
        <taxon>Bacillati</taxon>
        <taxon>Cyanobacteriota</taxon>
        <taxon>Cyanophyceae</taxon>
        <taxon>Nostocales</taxon>
        <taxon>Scytonemataceae</taxon>
        <taxon>Scytonema</taxon>
    </lineage>
</organism>
<reference evidence="1 2" key="1">
    <citation type="journal article" date="2015" name="Genome Announc.">
        <title>Draft Genome Sequence of the Terrestrial Cyanobacterium Scytonema millei VB511283, Isolated from Eastern India.</title>
        <authorList>
            <person name="Sen D."/>
            <person name="Chandrababunaidu M.M."/>
            <person name="Singh D."/>
            <person name="Sanghi N."/>
            <person name="Ghorai A."/>
            <person name="Mishra G.P."/>
            <person name="Madduluri M."/>
            <person name="Adhikary S.P."/>
            <person name="Tripathy S."/>
        </authorList>
    </citation>
    <scope>NUCLEOTIDE SEQUENCE [LARGE SCALE GENOMIC DNA]</scope>
    <source>
        <strain evidence="1 2">VB511283</strain>
    </source>
</reference>
<gene>
    <name evidence="1" type="ORF">QH73_0017330</name>
</gene>
<dbReference type="RefSeq" id="WP_039716956.1">
    <property type="nucleotide sequence ID" value="NZ_JTJC03000004.1"/>
</dbReference>
<name>A0A9X5I571_9CYAN</name>
<dbReference type="NCBIfam" id="NF038167">
    <property type="entry name" value="cyan_ocin_like"/>
    <property type="match status" value="1"/>
</dbReference>
<accession>A0A9X5I571</accession>
<proteinExistence type="predicted"/>
<evidence type="ECO:0000313" key="1">
    <source>
        <dbReference type="EMBL" id="NHC36388.1"/>
    </source>
</evidence>
<dbReference type="OrthoDB" id="517784at2"/>
<dbReference type="InterPro" id="IPR049891">
    <property type="entry name" value="CTB"/>
</dbReference>